<proteinExistence type="predicted"/>
<dbReference type="RefSeq" id="WP_101298460.1">
    <property type="nucleotide sequence ID" value="NZ_CP025197.1"/>
</dbReference>
<dbReference type="EMBL" id="CP025197">
    <property type="protein sequence ID" value="AUG56013.1"/>
    <property type="molecule type" value="Genomic_DNA"/>
</dbReference>
<evidence type="ECO:0000313" key="9">
    <source>
        <dbReference type="EMBL" id="PQQ65799.1"/>
    </source>
</evidence>
<keyword evidence="3" id="KW-0479">Metal-binding</keyword>
<dbReference type="GO" id="GO:0016625">
    <property type="term" value="F:oxidoreductase activity, acting on the aldehyde or oxo group of donors, iron-sulfur protein as acceptor"/>
    <property type="evidence" value="ECO:0007669"/>
    <property type="project" value="InterPro"/>
</dbReference>
<keyword evidence="2" id="KW-0004">4Fe-4S</keyword>
<reference evidence="9 11" key="2">
    <citation type="journal article" date="2018" name="Syst. Appl. Microbiol.">
        <title>Characterization and high-quality draft genome sequence of Herbivorax saccincola A7, an anaerobic, alkaliphilic, thermophilic, cellulolytic, and xylanolytic bacterium.</title>
        <authorList>
            <person name="Aikawa S."/>
            <person name="Baramee S."/>
            <person name="Sermsathanaswadi J."/>
            <person name="Thianheng P."/>
            <person name="Tachaapaikoon C."/>
            <person name="Shikata A."/>
            <person name="Waeonukul R."/>
            <person name="Pason P."/>
            <person name="Ratanakhanokchai K."/>
            <person name="Kosugi A."/>
        </authorList>
    </citation>
    <scope>NUCLEOTIDE SEQUENCE [LARGE SCALE GENOMIC DNA]</scope>
    <source>
        <strain evidence="9 11">A7</strain>
    </source>
</reference>
<dbReference type="GO" id="GO:0051539">
    <property type="term" value="F:4 iron, 4 sulfur cluster binding"/>
    <property type="evidence" value="ECO:0007669"/>
    <property type="project" value="UniProtKB-KW"/>
</dbReference>
<dbReference type="PANTHER" id="PTHR43724:SF1">
    <property type="entry name" value="PYRUVATE SYNTHASE SUBUNIT PORD"/>
    <property type="match status" value="1"/>
</dbReference>
<protein>
    <submittedName>
        <fullName evidence="9">Ferredoxin</fullName>
    </submittedName>
    <submittedName>
        <fullName evidence="8">Pyruvate synthase subunit PorD</fullName>
    </submittedName>
</protein>
<dbReference type="InterPro" id="IPR017900">
    <property type="entry name" value="4Fe4S_Fe_S_CS"/>
</dbReference>
<dbReference type="PROSITE" id="PS00198">
    <property type="entry name" value="4FE4S_FER_1"/>
    <property type="match status" value="1"/>
</dbReference>
<evidence type="ECO:0000256" key="2">
    <source>
        <dbReference type="ARBA" id="ARBA00022485"/>
    </source>
</evidence>
<dbReference type="GO" id="GO:0046872">
    <property type="term" value="F:metal ion binding"/>
    <property type="evidence" value="ECO:0007669"/>
    <property type="project" value="UniProtKB-KW"/>
</dbReference>
<keyword evidence="8" id="KW-0670">Pyruvate</keyword>
<dbReference type="InterPro" id="IPR011898">
    <property type="entry name" value="PorD_KorD"/>
</dbReference>
<name>A0A2K9EDR6_9FIRM</name>
<sequence length="102" mass="11532">MSKKEVKIIGPDVNWKEITPGGVIAEPGNAEYFKTGDWRSMKPVWKEEKCKQCLLCYPVCPDTAILVNEEGKRVDFDFDHCKGCGVCVEVCPFKAIDFVEED</sequence>
<dbReference type="NCBIfam" id="TIGR02179">
    <property type="entry name" value="PorD_KorD"/>
    <property type="match status" value="1"/>
</dbReference>
<evidence type="ECO:0000259" key="7">
    <source>
        <dbReference type="PROSITE" id="PS51379"/>
    </source>
</evidence>
<evidence type="ECO:0000256" key="3">
    <source>
        <dbReference type="ARBA" id="ARBA00022723"/>
    </source>
</evidence>
<keyword evidence="10" id="KW-1185">Reference proteome</keyword>
<dbReference type="Proteomes" id="UP000233534">
    <property type="component" value="Chromosome"/>
</dbReference>
<dbReference type="Pfam" id="PF14697">
    <property type="entry name" value="Fer4_21"/>
    <property type="match status" value="1"/>
</dbReference>
<comment type="cofactor">
    <cofactor evidence="1">
        <name>[4Fe-4S] cluster</name>
        <dbReference type="ChEBI" id="CHEBI:49883"/>
    </cofactor>
</comment>
<dbReference type="PROSITE" id="PS51379">
    <property type="entry name" value="4FE4S_FER_2"/>
    <property type="match status" value="2"/>
</dbReference>
<reference evidence="8 10" key="1">
    <citation type="submission" date="2017-12" db="EMBL/GenBank/DDBJ databases">
        <title>Complete genome sequence of Herbivorax saccincola GGR1, a novel Cellulosome-producing hydrolytic bacterium in a thermophilic biogas plant, established by Illumina and Nanopore MinION sequencing.</title>
        <authorList>
            <person name="Pechtl A."/>
            <person name="Ruckert C."/>
            <person name="Koeck D.E."/>
            <person name="Maus I."/>
            <person name="Winkler A."/>
            <person name="Kalinowski J."/>
            <person name="Puhler A."/>
            <person name="Schwarz W.W."/>
            <person name="Zverlov V.V."/>
            <person name="Schluter A."/>
            <person name="Liebl W."/>
        </authorList>
    </citation>
    <scope>NUCLEOTIDE SEQUENCE [LARGE SCALE GENOMIC DNA]</scope>
    <source>
        <strain evidence="8">GGR1</strain>
        <strain evidence="10">SR1</strain>
    </source>
</reference>
<evidence type="ECO:0000313" key="8">
    <source>
        <dbReference type="EMBL" id="AUG56013.1"/>
    </source>
</evidence>
<evidence type="ECO:0000313" key="10">
    <source>
        <dbReference type="Proteomes" id="UP000233534"/>
    </source>
</evidence>
<dbReference type="EMBL" id="NEMB01000003">
    <property type="protein sequence ID" value="PQQ65799.1"/>
    <property type="molecule type" value="Genomic_DNA"/>
</dbReference>
<evidence type="ECO:0000313" key="11">
    <source>
        <dbReference type="Proteomes" id="UP000239720"/>
    </source>
</evidence>
<keyword evidence="5" id="KW-0408">Iron</keyword>
<keyword evidence="4" id="KW-0677">Repeat</keyword>
<evidence type="ECO:0000256" key="6">
    <source>
        <dbReference type="ARBA" id="ARBA00023014"/>
    </source>
</evidence>
<keyword evidence="6" id="KW-0411">Iron-sulfur</keyword>
<evidence type="ECO:0000256" key="5">
    <source>
        <dbReference type="ARBA" id="ARBA00023004"/>
    </source>
</evidence>
<feature type="domain" description="4Fe-4S ferredoxin-type" evidence="7">
    <location>
        <begin position="41"/>
        <end position="70"/>
    </location>
</feature>
<dbReference type="Proteomes" id="UP000239720">
    <property type="component" value="Unassembled WGS sequence"/>
</dbReference>
<dbReference type="PANTHER" id="PTHR43724">
    <property type="entry name" value="PYRUVATE SYNTHASE SUBUNIT PORD"/>
    <property type="match status" value="1"/>
</dbReference>
<dbReference type="SUPFAM" id="SSF54862">
    <property type="entry name" value="4Fe-4S ferredoxins"/>
    <property type="match status" value="1"/>
</dbReference>
<dbReference type="KEGG" id="hsc:HVS_00115"/>
<dbReference type="Gene3D" id="3.30.70.20">
    <property type="match status" value="1"/>
</dbReference>
<feature type="domain" description="4Fe-4S ferredoxin-type" evidence="7">
    <location>
        <begin position="72"/>
        <end position="101"/>
    </location>
</feature>
<dbReference type="InterPro" id="IPR017896">
    <property type="entry name" value="4Fe4S_Fe-S-bd"/>
</dbReference>
<dbReference type="OrthoDB" id="9794954at2"/>
<evidence type="ECO:0000256" key="1">
    <source>
        <dbReference type="ARBA" id="ARBA00001966"/>
    </source>
</evidence>
<gene>
    <name evidence="8" type="primary">porD1</name>
    <name evidence="9" type="ORF">B9R14_02785</name>
    <name evidence="8" type="ORF">HVS_00115</name>
</gene>
<accession>A0A2K9EDR6</accession>
<evidence type="ECO:0000256" key="4">
    <source>
        <dbReference type="ARBA" id="ARBA00022737"/>
    </source>
</evidence>
<organism evidence="8 10">
    <name type="scientific">Acetivibrio saccincola</name>
    <dbReference type="NCBI Taxonomy" id="1677857"/>
    <lineage>
        <taxon>Bacteria</taxon>
        <taxon>Bacillati</taxon>
        <taxon>Bacillota</taxon>
        <taxon>Clostridia</taxon>
        <taxon>Eubacteriales</taxon>
        <taxon>Oscillospiraceae</taxon>
        <taxon>Acetivibrio</taxon>
    </lineage>
</organism>
<dbReference type="AlphaFoldDB" id="A0A2K9EDR6"/>